<comment type="similarity">
    <text evidence="7">Belongs to the ThrE exporter (TC 2.A.79) family.</text>
</comment>
<comment type="caution">
    <text evidence="9">The sequence shown here is derived from an EMBL/GenBank/DDBJ whole genome shotgun (WGS) entry which is preliminary data.</text>
</comment>
<dbReference type="PANTHER" id="PTHR34390">
    <property type="entry name" value="UPF0442 PROTEIN YJJB-RELATED"/>
    <property type="match status" value="1"/>
</dbReference>
<keyword evidence="3" id="KW-0997">Cell inner membrane</keyword>
<accession>A0A6I3QI09</accession>
<evidence type="ECO:0000256" key="2">
    <source>
        <dbReference type="ARBA" id="ARBA00022475"/>
    </source>
</evidence>
<feature type="domain" description="Threonine/Serine exporter ThrE" evidence="8">
    <location>
        <begin position="10"/>
        <end position="135"/>
    </location>
</feature>
<evidence type="ECO:0000256" key="7">
    <source>
        <dbReference type="ARBA" id="ARBA00034125"/>
    </source>
</evidence>
<protein>
    <submittedName>
        <fullName evidence="9">Threonine/serine exporter</fullName>
    </submittedName>
</protein>
<evidence type="ECO:0000256" key="1">
    <source>
        <dbReference type="ARBA" id="ARBA00004651"/>
    </source>
</evidence>
<dbReference type="AlphaFoldDB" id="A0A6I3QI09"/>
<evidence type="ECO:0000256" key="3">
    <source>
        <dbReference type="ARBA" id="ARBA00022519"/>
    </source>
</evidence>
<reference evidence="9 10" key="1">
    <citation type="journal article" date="2019" name="Nat. Med.">
        <title>A library of human gut bacterial isolates paired with longitudinal multiomics data enables mechanistic microbiome research.</title>
        <authorList>
            <person name="Poyet M."/>
            <person name="Groussin M."/>
            <person name="Gibbons S.M."/>
            <person name="Avila-Pacheco J."/>
            <person name="Jiang X."/>
            <person name="Kearney S.M."/>
            <person name="Perrotta A.R."/>
            <person name="Berdy B."/>
            <person name="Zhao S."/>
            <person name="Lieberman T.D."/>
            <person name="Swanson P.K."/>
            <person name="Smith M."/>
            <person name="Roesemann S."/>
            <person name="Alexander J.E."/>
            <person name="Rich S.A."/>
            <person name="Livny J."/>
            <person name="Vlamakis H."/>
            <person name="Clish C."/>
            <person name="Bullock K."/>
            <person name="Deik A."/>
            <person name="Scott J."/>
            <person name="Pierce K.A."/>
            <person name="Xavier R.J."/>
            <person name="Alm E.J."/>
        </authorList>
    </citation>
    <scope>NUCLEOTIDE SEQUENCE [LARGE SCALE GENOMIC DNA]</scope>
    <source>
        <strain evidence="9 10">BIOML-A7</strain>
    </source>
</reference>
<comment type="subcellular location">
    <subcellularLocation>
        <location evidence="1">Cell membrane</location>
        <topology evidence="1">Multi-pass membrane protein</topology>
    </subcellularLocation>
</comment>
<evidence type="ECO:0000259" key="8">
    <source>
        <dbReference type="Pfam" id="PF12821"/>
    </source>
</evidence>
<dbReference type="PANTHER" id="PTHR34390:SF1">
    <property type="entry name" value="SUCCINATE TRANSPORTER SUBUNIT YJJB-RELATED"/>
    <property type="match status" value="1"/>
</dbReference>
<dbReference type="EMBL" id="WMZR01000001">
    <property type="protein sequence ID" value="MTS50091.1"/>
    <property type="molecule type" value="Genomic_DNA"/>
</dbReference>
<evidence type="ECO:0000313" key="9">
    <source>
        <dbReference type="EMBL" id="MTS50091.1"/>
    </source>
</evidence>
<proteinExistence type="inferred from homology"/>
<dbReference type="InterPro" id="IPR024528">
    <property type="entry name" value="ThrE_2"/>
</dbReference>
<evidence type="ECO:0000256" key="6">
    <source>
        <dbReference type="ARBA" id="ARBA00023136"/>
    </source>
</evidence>
<dbReference type="Pfam" id="PF12821">
    <property type="entry name" value="ThrE_2"/>
    <property type="match status" value="1"/>
</dbReference>
<keyword evidence="5" id="KW-1133">Transmembrane helix</keyword>
<keyword evidence="2" id="KW-1003">Cell membrane</keyword>
<dbReference type="GO" id="GO:0005886">
    <property type="term" value="C:plasma membrane"/>
    <property type="evidence" value="ECO:0007669"/>
    <property type="project" value="UniProtKB-SubCell"/>
</dbReference>
<keyword evidence="6" id="KW-0472">Membrane</keyword>
<keyword evidence="4" id="KW-0812">Transmembrane</keyword>
<organism evidence="9 10">
    <name type="scientific">Ruthenibacterium lactatiformans</name>
    <dbReference type="NCBI Taxonomy" id="1550024"/>
    <lineage>
        <taxon>Bacteria</taxon>
        <taxon>Bacillati</taxon>
        <taxon>Bacillota</taxon>
        <taxon>Clostridia</taxon>
        <taxon>Eubacteriales</taxon>
        <taxon>Oscillospiraceae</taxon>
        <taxon>Ruthenibacterium</taxon>
    </lineage>
</organism>
<dbReference type="Proteomes" id="UP000449193">
    <property type="component" value="Unassembled WGS sequence"/>
</dbReference>
<evidence type="ECO:0000313" key="10">
    <source>
        <dbReference type="Proteomes" id="UP000449193"/>
    </source>
</evidence>
<evidence type="ECO:0000256" key="5">
    <source>
        <dbReference type="ARBA" id="ARBA00022989"/>
    </source>
</evidence>
<evidence type="ECO:0000256" key="4">
    <source>
        <dbReference type="ARBA" id="ARBA00022692"/>
    </source>
</evidence>
<dbReference type="GO" id="GO:0015744">
    <property type="term" value="P:succinate transport"/>
    <property type="evidence" value="ECO:0007669"/>
    <property type="project" value="TreeGrafter"/>
</dbReference>
<dbReference type="InterPro" id="IPR050539">
    <property type="entry name" value="ThrE_Dicarb/AminoAcid_Exp"/>
</dbReference>
<sequence>MKMAWYFVQTLMGCIGSVGFAVLFNIRGRKLLLAAGGGALAWAVYLTCTCNGLDIFAGLFFATLAAALASELLARAVKAPVIMLLVPMLIPLIPGGDLYYMMSFLVRGQYEAFGQYAQRVLTEAGAIALGIICVASLMNIIAGLRVRARGGK</sequence>
<name>A0A6I3QI09_9FIRM</name>
<gene>
    <name evidence="9" type="ORF">GMD52_00855</name>
</gene>